<comment type="caution">
    <text evidence="3">The sequence shown here is derived from an EMBL/GenBank/DDBJ whole genome shotgun (WGS) entry which is preliminary data.</text>
</comment>
<reference evidence="3 4" key="1">
    <citation type="submission" date="2021-03" db="EMBL/GenBank/DDBJ databases">
        <title>Identification of novel Bacillus strains.</title>
        <authorList>
            <person name="Xiao Z."/>
            <person name="Li Y."/>
            <person name="Shen J."/>
        </authorList>
    </citation>
    <scope>NUCLEOTIDE SEQUENCE [LARGE SCALE GENOMIC DNA]</scope>
    <source>
        <strain evidence="3 4">SY8</strain>
    </source>
</reference>
<sequence>MKLKVLVFPCGSQVAIDINFALRHAIRVELFGASSIADHGKYVYRNYIDNVPNIAEENFLEEFNHILQEKQIDFIIPTHDTVALFLKEHESHLAARVISADVETVRICRYKSLTYKYLAHHSFVPVIYKRVKDVTKYPVFLKPDDGQGGKGTILVTNEQELQFYLNKSPNLLICEYLPGEEISVDCFTDREGNLRVVSPRKRRRMLAGISVHTELIEVSNEIMKTAETLNQELSFRGHWFFQMKKHNDGCYKLLEISSRMAGTAVLTIGRDINLPLLSILDCAGVDIEIQPNNYCIEMDRSFINRYQIDIYYERVYIDLDDTLIVNNKVNSYLLMFLYQCLNEQKELILITKHKYNVSETLETYKLQSKLFTKVIHINDWDQKFKYMQTDRPAIFIDNSFLERKEAREKLGISSFDVSNIECLIDWKG</sequence>
<dbReference type="PROSITE" id="PS50975">
    <property type="entry name" value="ATP_GRASP"/>
    <property type="match status" value="1"/>
</dbReference>
<dbReference type="RefSeq" id="WP_208017837.1">
    <property type="nucleotide sequence ID" value="NZ_JAGDQJ010000013.1"/>
</dbReference>
<gene>
    <name evidence="3" type="ORF">J4P90_12365</name>
</gene>
<name>A0ABS3NZL9_9BACI</name>
<keyword evidence="1" id="KW-0547">Nucleotide-binding</keyword>
<evidence type="ECO:0000313" key="4">
    <source>
        <dbReference type="Proteomes" id="UP000677611"/>
    </source>
</evidence>
<dbReference type="Pfam" id="PF15632">
    <property type="entry name" value="ATPgrasp_Ter"/>
    <property type="match status" value="1"/>
</dbReference>
<dbReference type="InterPro" id="IPR011761">
    <property type="entry name" value="ATP-grasp"/>
</dbReference>
<protein>
    <submittedName>
        <fullName evidence="3">ATP-grasp domain-containing protein</fullName>
    </submittedName>
</protein>
<dbReference type="SUPFAM" id="SSF56059">
    <property type="entry name" value="Glutathione synthetase ATP-binding domain-like"/>
    <property type="match status" value="1"/>
</dbReference>
<proteinExistence type="predicted"/>
<accession>A0ABS3NZL9</accession>
<evidence type="ECO:0000259" key="2">
    <source>
        <dbReference type="PROSITE" id="PS50975"/>
    </source>
</evidence>
<keyword evidence="4" id="KW-1185">Reference proteome</keyword>
<evidence type="ECO:0000313" key="3">
    <source>
        <dbReference type="EMBL" id="MBO1626025.1"/>
    </source>
</evidence>
<dbReference type="EMBL" id="JAGDQJ010000013">
    <property type="protein sequence ID" value="MBO1626025.1"/>
    <property type="molecule type" value="Genomic_DNA"/>
</dbReference>
<keyword evidence="1" id="KW-0067">ATP-binding</keyword>
<evidence type="ECO:0000256" key="1">
    <source>
        <dbReference type="PROSITE-ProRule" id="PRU00409"/>
    </source>
</evidence>
<organism evidence="3 4">
    <name type="scientific">Bacillus arachidis</name>
    <dbReference type="NCBI Taxonomy" id="2819290"/>
    <lineage>
        <taxon>Bacteria</taxon>
        <taxon>Bacillati</taxon>
        <taxon>Bacillota</taxon>
        <taxon>Bacilli</taxon>
        <taxon>Bacillales</taxon>
        <taxon>Bacillaceae</taxon>
        <taxon>Bacillus</taxon>
    </lineage>
</organism>
<dbReference type="Gene3D" id="3.40.50.20">
    <property type="match status" value="1"/>
</dbReference>
<dbReference type="Gene3D" id="3.30.470.20">
    <property type="entry name" value="ATP-grasp fold, B domain"/>
    <property type="match status" value="1"/>
</dbReference>
<dbReference type="Proteomes" id="UP000677611">
    <property type="component" value="Unassembled WGS sequence"/>
</dbReference>
<feature type="domain" description="ATP-grasp" evidence="2">
    <location>
        <begin position="112"/>
        <end position="285"/>
    </location>
</feature>